<evidence type="ECO:0000313" key="3">
    <source>
        <dbReference type="EMBL" id="KRR14928.1"/>
    </source>
</evidence>
<dbReference type="SMART" id="SM00422">
    <property type="entry name" value="HTH_MERR"/>
    <property type="match status" value="1"/>
</dbReference>
<proteinExistence type="predicted"/>
<dbReference type="CDD" id="cd04785">
    <property type="entry name" value="HTH_CadR-PbrR-like"/>
    <property type="match status" value="1"/>
</dbReference>
<organism evidence="3 4">
    <name type="scientific">Bradyrhizobium jicamae</name>
    <dbReference type="NCBI Taxonomy" id="280332"/>
    <lineage>
        <taxon>Bacteria</taxon>
        <taxon>Pseudomonadati</taxon>
        <taxon>Pseudomonadota</taxon>
        <taxon>Alphaproteobacteria</taxon>
        <taxon>Hyphomicrobiales</taxon>
        <taxon>Nitrobacteraceae</taxon>
        <taxon>Bradyrhizobium</taxon>
    </lineage>
</organism>
<evidence type="ECO:0000256" key="1">
    <source>
        <dbReference type="ARBA" id="ARBA00023125"/>
    </source>
</evidence>
<dbReference type="STRING" id="280332.CQ12_32320"/>
<dbReference type="GO" id="GO:0003700">
    <property type="term" value="F:DNA-binding transcription factor activity"/>
    <property type="evidence" value="ECO:0007669"/>
    <property type="project" value="InterPro"/>
</dbReference>
<name>A0A0R3MC66_9BRAD</name>
<dbReference type="Gene3D" id="1.10.1660.10">
    <property type="match status" value="1"/>
</dbReference>
<dbReference type="PROSITE" id="PS50937">
    <property type="entry name" value="HTH_MERR_2"/>
    <property type="match status" value="1"/>
</dbReference>
<dbReference type="RefSeq" id="WP_057833674.1">
    <property type="nucleotide sequence ID" value="NZ_LLXZ01000009.1"/>
</dbReference>
<dbReference type="PANTHER" id="PTHR30204">
    <property type="entry name" value="REDOX-CYCLING DRUG-SENSING TRANSCRIPTIONAL ACTIVATOR SOXR"/>
    <property type="match status" value="1"/>
</dbReference>
<comment type="caution">
    <text evidence="3">The sequence shown here is derived from an EMBL/GenBank/DDBJ whole genome shotgun (WGS) entry which is preliminary data.</text>
</comment>
<feature type="domain" description="HTH merR-type" evidence="2">
    <location>
        <begin position="3"/>
        <end position="72"/>
    </location>
</feature>
<dbReference type="SUPFAM" id="SSF46955">
    <property type="entry name" value="Putative DNA-binding domain"/>
    <property type="match status" value="1"/>
</dbReference>
<keyword evidence="4" id="KW-1185">Reference proteome</keyword>
<dbReference type="InterPro" id="IPR047057">
    <property type="entry name" value="MerR_fam"/>
</dbReference>
<dbReference type="PANTHER" id="PTHR30204:SF92">
    <property type="entry name" value="HTH-TYPE TRANSCRIPTIONAL REGULATOR ZNTR"/>
    <property type="match status" value="1"/>
</dbReference>
<dbReference type="Proteomes" id="UP000050863">
    <property type="component" value="Unassembled WGS sequence"/>
</dbReference>
<dbReference type="GO" id="GO:0003677">
    <property type="term" value="F:DNA binding"/>
    <property type="evidence" value="ECO:0007669"/>
    <property type="project" value="UniProtKB-KW"/>
</dbReference>
<dbReference type="OrthoDB" id="9802944at2"/>
<dbReference type="EMBL" id="LLXZ01000009">
    <property type="protein sequence ID" value="KRR14928.1"/>
    <property type="molecule type" value="Genomic_DNA"/>
</dbReference>
<dbReference type="AlphaFoldDB" id="A0A0R3MC66"/>
<reference evidence="3 4" key="1">
    <citation type="submission" date="2014-03" db="EMBL/GenBank/DDBJ databases">
        <title>Bradyrhizobium valentinum sp. nov., isolated from effective nodules of Lupinus mariae-josephae, a lupine endemic of basic-lime soils in Eastern Spain.</title>
        <authorList>
            <person name="Duran D."/>
            <person name="Rey L."/>
            <person name="Navarro A."/>
            <person name="Busquets A."/>
            <person name="Imperial J."/>
            <person name="Ruiz-Argueso T."/>
        </authorList>
    </citation>
    <scope>NUCLEOTIDE SEQUENCE [LARGE SCALE GENOMIC DNA]</scope>
    <source>
        <strain evidence="3 4">PAC68</strain>
    </source>
</reference>
<dbReference type="Pfam" id="PF13411">
    <property type="entry name" value="MerR_1"/>
    <property type="match status" value="1"/>
</dbReference>
<keyword evidence="1" id="KW-0238">DNA-binding</keyword>
<evidence type="ECO:0000313" key="4">
    <source>
        <dbReference type="Proteomes" id="UP000050863"/>
    </source>
</evidence>
<accession>A0A0R3MC66</accession>
<sequence>MDGLKIGALAKRTGTNAPTIRYYEEIGLLRSADRQAGGQRVYSDADVKRLTFIRRCREFGFSIEQVRSLVELMQDPTQSCVHARDLAQEHLIAVRAKLAELKALERSIAAFVASCDASCAGGPGPECVILDDLSKRRVEVPSTSKGRRSPCGTCS</sequence>
<protein>
    <submittedName>
        <fullName evidence="3">MerR family transcriptional regulator</fullName>
    </submittedName>
</protein>
<dbReference type="InterPro" id="IPR000551">
    <property type="entry name" value="MerR-type_HTH_dom"/>
</dbReference>
<gene>
    <name evidence="3" type="ORF">CQ12_32320</name>
</gene>
<dbReference type="PRINTS" id="PR00040">
    <property type="entry name" value="HTHMERR"/>
</dbReference>
<evidence type="ECO:0000259" key="2">
    <source>
        <dbReference type="PROSITE" id="PS50937"/>
    </source>
</evidence>
<dbReference type="InterPro" id="IPR009061">
    <property type="entry name" value="DNA-bd_dom_put_sf"/>
</dbReference>